<dbReference type="CDD" id="cd01949">
    <property type="entry name" value="GGDEF"/>
    <property type="match status" value="1"/>
</dbReference>
<dbReference type="CDD" id="cd06225">
    <property type="entry name" value="HAMP"/>
    <property type="match status" value="1"/>
</dbReference>
<dbReference type="Pfam" id="PF02743">
    <property type="entry name" value="dCache_1"/>
    <property type="match status" value="1"/>
</dbReference>
<dbReference type="PANTHER" id="PTHR45138:SF9">
    <property type="entry name" value="DIGUANYLATE CYCLASE DGCM-RELATED"/>
    <property type="match status" value="1"/>
</dbReference>
<dbReference type="Gene3D" id="3.30.70.270">
    <property type="match status" value="1"/>
</dbReference>
<keyword evidence="4 7" id="KW-1133">Transmembrane helix</keyword>
<organism evidence="10 11">
    <name type="scientific">Desulforamulus aeronauticus DSM 10349</name>
    <dbReference type="NCBI Taxonomy" id="1121421"/>
    <lineage>
        <taxon>Bacteria</taxon>
        <taxon>Bacillati</taxon>
        <taxon>Bacillota</taxon>
        <taxon>Clostridia</taxon>
        <taxon>Eubacteriales</taxon>
        <taxon>Peptococcaceae</taxon>
        <taxon>Desulforamulus</taxon>
    </lineage>
</organism>
<dbReference type="InterPro" id="IPR000160">
    <property type="entry name" value="GGDEF_dom"/>
</dbReference>
<dbReference type="InterPro" id="IPR043128">
    <property type="entry name" value="Rev_trsase/Diguanyl_cyclase"/>
</dbReference>
<feature type="transmembrane region" description="Helical" evidence="7">
    <location>
        <begin position="16"/>
        <end position="36"/>
    </location>
</feature>
<dbReference type="CDD" id="cd12914">
    <property type="entry name" value="PDC1_DGC_like"/>
    <property type="match status" value="1"/>
</dbReference>
<dbReference type="PROSITE" id="PS50885">
    <property type="entry name" value="HAMP"/>
    <property type="match status" value="1"/>
</dbReference>
<dbReference type="Gene3D" id="6.10.340.10">
    <property type="match status" value="1"/>
</dbReference>
<dbReference type="SMART" id="SM00304">
    <property type="entry name" value="HAMP"/>
    <property type="match status" value="1"/>
</dbReference>
<dbReference type="STRING" id="1121421.SAMN02745123_01223"/>
<gene>
    <name evidence="10" type="ORF">SAMN02745123_01223</name>
</gene>
<evidence type="ECO:0000259" key="9">
    <source>
        <dbReference type="PROSITE" id="PS50887"/>
    </source>
</evidence>
<dbReference type="SUPFAM" id="SSF55073">
    <property type="entry name" value="Nucleotide cyclase"/>
    <property type="match status" value="1"/>
</dbReference>
<evidence type="ECO:0000256" key="5">
    <source>
        <dbReference type="ARBA" id="ARBA00023136"/>
    </source>
</evidence>
<evidence type="ECO:0000313" key="10">
    <source>
        <dbReference type="EMBL" id="SHK24065.1"/>
    </source>
</evidence>
<dbReference type="GO" id="GO:0007165">
    <property type="term" value="P:signal transduction"/>
    <property type="evidence" value="ECO:0007669"/>
    <property type="project" value="InterPro"/>
</dbReference>
<name>A0A1M6QV38_9FIRM</name>
<keyword evidence="11" id="KW-1185">Reference proteome</keyword>
<dbReference type="InterPro" id="IPR050469">
    <property type="entry name" value="Diguanylate_Cyclase"/>
</dbReference>
<evidence type="ECO:0000256" key="3">
    <source>
        <dbReference type="ARBA" id="ARBA00022692"/>
    </source>
</evidence>
<dbReference type="PROSITE" id="PS50887">
    <property type="entry name" value="GGDEF"/>
    <property type="match status" value="1"/>
</dbReference>
<proteinExistence type="predicted"/>
<dbReference type="SUPFAM" id="SSF158472">
    <property type="entry name" value="HAMP domain-like"/>
    <property type="match status" value="1"/>
</dbReference>
<evidence type="ECO:0000256" key="1">
    <source>
        <dbReference type="ARBA" id="ARBA00004651"/>
    </source>
</evidence>
<dbReference type="CDD" id="cd18774">
    <property type="entry name" value="PDC2_HK_sensor"/>
    <property type="match status" value="1"/>
</dbReference>
<dbReference type="EMBL" id="FRAR01000009">
    <property type="protein sequence ID" value="SHK24065.1"/>
    <property type="molecule type" value="Genomic_DNA"/>
</dbReference>
<dbReference type="Pfam" id="PF00672">
    <property type="entry name" value="HAMP"/>
    <property type="match status" value="1"/>
</dbReference>
<dbReference type="Pfam" id="PF00990">
    <property type="entry name" value="GGDEF"/>
    <property type="match status" value="1"/>
</dbReference>
<accession>A0A1M6QV38</accession>
<evidence type="ECO:0000313" key="11">
    <source>
        <dbReference type="Proteomes" id="UP000183997"/>
    </source>
</evidence>
<feature type="transmembrane region" description="Helical" evidence="7">
    <location>
        <begin position="284"/>
        <end position="305"/>
    </location>
</feature>
<keyword evidence="3 7" id="KW-0812">Transmembrane</keyword>
<dbReference type="SMART" id="SM00267">
    <property type="entry name" value="GGDEF"/>
    <property type="match status" value="1"/>
</dbReference>
<dbReference type="Proteomes" id="UP000183997">
    <property type="component" value="Unassembled WGS sequence"/>
</dbReference>
<keyword evidence="6" id="KW-0175">Coiled coil</keyword>
<comment type="subcellular location">
    <subcellularLocation>
        <location evidence="1">Cell membrane</location>
        <topology evidence="1">Multi-pass membrane protein</topology>
    </subcellularLocation>
</comment>
<dbReference type="InterPro" id="IPR003660">
    <property type="entry name" value="HAMP_dom"/>
</dbReference>
<protein>
    <submittedName>
        <fullName evidence="10">Diguanylate cyclase</fullName>
    </submittedName>
</protein>
<dbReference type="Gene3D" id="3.30.450.20">
    <property type="entry name" value="PAS domain"/>
    <property type="match status" value="1"/>
</dbReference>
<dbReference type="FunFam" id="3.30.70.270:FF:000001">
    <property type="entry name" value="Diguanylate cyclase domain protein"/>
    <property type="match status" value="1"/>
</dbReference>
<dbReference type="InterPro" id="IPR029787">
    <property type="entry name" value="Nucleotide_cyclase"/>
</dbReference>
<evidence type="ECO:0000256" key="4">
    <source>
        <dbReference type="ARBA" id="ARBA00022989"/>
    </source>
</evidence>
<dbReference type="PANTHER" id="PTHR45138">
    <property type="entry name" value="REGULATORY COMPONENTS OF SENSORY TRANSDUCTION SYSTEM"/>
    <property type="match status" value="1"/>
</dbReference>
<feature type="domain" description="GGDEF" evidence="9">
    <location>
        <begin position="416"/>
        <end position="554"/>
    </location>
</feature>
<dbReference type="AlphaFoldDB" id="A0A1M6QV38"/>
<feature type="coiled-coil region" evidence="6">
    <location>
        <begin position="351"/>
        <end position="385"/>
    </location>
</feature>
<dbReference type="InterPro" id="IPR033479">
    <property type="entry name" value="dCache_1"/>
</dbReference>
<evidence type="ECO:0000256" key="2">
    <source>
        <dbReference type="ARBA" id="ARBA00022475"/>
    </source>
</evidence>
<dbReference type="GO" id="GO:0005886">
    <property type="term" value="C:plasma membrane"/>
    <property type="evidence" value="ECO:0007669"/>
    <property type="project" value="UniProtKB-SubCell"/>
</dbReference>
<feature type="domain" description="HAMP" evidence="8">
    <location>
        <begin position="307"/>
        <end position="359"/>
    </location>
</feature>
<dbReference type="SUPFAM" id="SSF103190">
    <property type="entry name" value="Sensory domain-like"/>
    <property type="match status" value="1"/>
</dbReference>
<evidence type="ECO:0000256" key="7">
    <source>
        <dbReference type="SAM" id="Phobius"/>
    </source>
</evidence>
<evidence type="ECO:0000256" key="6">
    <source>
        <dbReference type="SAM" id="Coils"/>
    </source>
</evidence>
<dbReference type="InterPro" id="IPR029151">
    <property type="entry name" value="Sensor-like_sf"/>
</dbReference>
<evidence type="ECO:0000259" key="8">
    <source>
        <dbReference type="PROSITE" id="PS50885"/>
    </source>
</evidence>
<dbReference type="NCBIfam" id="TIGR00254">
    <property type="entry name" value="GGDEF"/>
    <property type="match status" value="1"/>
</dbReference>
<reference evidence="11" key="1">
    <citation type="submission" date="2016-11" db="EMBL/GenBank/DDBJ databases">
        <authorList>
            <person name="Varghese N."/>
            <person name="Submissions S."/>
        </authorList>
    </citation>
    <scope>NUCLEOTIDE SEQUENCE [LARGE SCALE GENOMIC DNA]</scope>
    <source>
        <strain evidence="11">DSM 10349</strain>
    </source>
</reference>
<sequence>MLEKLIYNQPIRNSMLCCFLVFIIVPALVVGFFSFVQTKQVVEQSTFNTLEYLSDAQEKAIDNWVIGRKNFIEGLAQNDLLDTVEYQATTGLLRNALKMDSNFRALVLVNPKGVVQVEPTNQGIGKSISVTDREYFQQAMKGKTYVSELLISRHKNNPVLVFATPVKSKNKIVGVLIGTVHIEVITKLVEQNFPGNHGESYLVNEKGLMISQSKFAQQATALKLEMKKDPIERISKGISGQSIYKNYLDRKVFGVYRWLPEIQMGLVVEKEYHTALLEYGLETYLKVAAASVAIVGLFILYAMFYSRRLSQPLERLANEVNHIAEGNFRSIIDLRANKEFQELAKSINHMSNSLLEKNNQLNHLIQQLELDAEHLHKEKDKLARISITDELTGLYNRRYINQELYRLIHLGGSLQKSVSVLSLDLDRFKRVNDTFGHAAGDVVLKEFADLLCYCKRGSDVVGRFGGEEFIVVIPFVNGKQAKEIAERIRQAVSTFLFDAKNNKIQITVSIGAATLIPSRDEPIQRVAEKLLRVADEGLYQAKNSGRNKVIHIDLTNESSQTAQNHPII</sequence>
<keyword evidence="5 7" id="KW-0472">Membrane</keyword>
<dbReference type="GO" id="GO:0052621">
    <property type="term" value="F:diguanylate cyclase activity"/>
    <property type="evidence" value="ECO:0007669"/>
    <property type="project" value="TreeGrafter"/>
</dbReference>
<keyword evidence="2" id="KW-1003">Cell membrane</keyword>
<dbReference type="RefSeq" id="WP_072911860.1">
    <property type="nucleotide sequence ID" value="NZ_FRAR01000009.1"/>
</dbReference>